<dbReference type="Proteomes" id="UP000298663">
    <property type="component" value="Unassembled WGS sequence"/>
</dbReference>
<comment type="caution">
    <text evidence="2">The sequence shown here is derived from an EMBL/GenBank/DDBJ whole genome shotgun (WGS) entry which is preliminary data.</text>
</comment>
<keyword evidence="1" id="KW-1133">Transmembrane helix</keyword>
<dbReference type="PANTHER" id="PTHR23021">
    <property type="entry name" value="SERPENTINE RECEPTOR, CLASS T"/>
    <property type="match status" value="1"/>
</dbReference>
<evidence type="ECO:0000256" key="1">
    <source>
        <dbReference type="SAM" id="Phobius"/>
    </source>
</evidence>
<dbReference type="AlphaFoldDB" id="A0A4U5M2V9"/>
<keyword evidence="1" id="KW-0472">Membrane</keyword>
<feature type="transmembrane region" description="Helical" evidence="1">
    <location>
        <begin position="6"/>
        <end position="35"/>
    </location>
</feature>
<sequence length="299" mass="33819">MAGDRGTHIGVACLSLIIPAIFLPCYLRILTIFILRKKYRLLECYKIMIQIGVAQCLMAPSWICFGIAHLLEKDYFSITAYAYVLATSVIRAEAVLSVLLALNRLSIICRIYPPKILFLILNALAWLVALLQTAVLLSPIAGFYINPDIFRPGYDDNKPLSSLVGQIGNYFLLVVFIANLLIYMILVCHLSYQKTEVHVTSKAKRERDILLYAAVRFAADFTCVLSYQFGVKFLPQSHWTDIVVYFSYSTNNLILPVVLYLVLHKSIRRDFFSCSSTLATWSTATIRTRQNSTAFMAKS</sequence>
<dbReference type="OrthoDB" id="10388479at2759"/>
<organism evidence="2 3">
    <name type="scientific">Steinernema carpocapsae</name>
    <name type="common">Entomopathogenic nematode</name>
    <dbReference type="NCBI Taxonomy" id="34508"/>
    <lineage>
        <taxon>Eukaryota</taxon>
        <taxon>Metazoa</taxon>
        <taxon>Ecdysozoa</taxon>
        <taxon>Nematoda</taxon>
        <taxon>Chromadorea</taxon>
        <taxon>Rhabditida</taxon>
        <taxon>Tylenchina</taxon>
        <taxon>Panagrolaimomorpha</taxon>
        <taxon>Strongyloidoidea</taxon>
        <taxon>Steinernematidae</taxon>
        <taxon>Steinernema</taxon>
    </lineage>
</organism>
<name>A0A4U5M2V9_STECR</name>
<feature type="transmembrane region" description="Helical" evidence="1">
    <location>
        <begin position="80"/>
        <end position="102"/>
    </location>
</feature>
<dbReference type="EMBL" id="AZBU02000010">
    <property type="protein sequence ID" value="TKR62693.1"/>
    <property type="molecule type" value="Genomic_DNA"/>
</dbReference>
<keyword evidence="1" id="KW-0812">Transmembrane</keyword>
<reference evidence="2 3" key="2">
    <citation type="journal article" date="2019" name="G3 (Bethesda)">
        <title>Hybrid Assembly of the Genome of the Entomopathogenic Nematode Steinernema carpocapsae Identifies the X-Chromosome.</title>
        <authorList>
            <person name="Serra L."/>
            <person name="Macchietto M."/>
            <person name="Macias-Munoz A."/>
            <person name="McGill C.J."/>
            <person name="Rodriguez I.M."/>
            <person name="Rodriguez B."/>
            <person name="Murad R."/>
            <person name="Mortazavi A."/>
        </authorList>
    </citation>
    <scope>NUCLEOTIDE SEQUENCE [LARGE SCALE GENOMIC DNA]</scope>
    <source>
        <strain evidence="2 3">ALL</strain>
    </source>
</reference>
<evidence type="ECO:0000313" key="3">
    <source>
        <dbReference type="Proteomes" id="UP000298663"/>
    </source>
</evidence>
<dbReference type="SUPFAM" id="SSF81321">
    <property type="entry name" value="Family A G protein-coupled receptor-like"/>
    <property type="match status" value="1"/>
</dbReference>
<feature type="transmembrane region" description="Helical" evidence="1">
    <location>
        <begin position="47"/>
        <end position="68"/>
    </location>
</feature>
<dbReference type="InterPro" id="IPR019426">
    <property type="entry name" value="7TM_GPCR_serpentine_rcpt_Srv"/>
</dbReference>
<evidence type="ECO:0000313" key="2">
    <source>
        <dbReference type="EMBL" id="TKR62693.1"/>
    </source>
</evidence>
<feature type="transmembrane region" description="Helical" evidence="1">
    <location>
        <begin position="123"/>
        <end position="147"/>
    </location>
</feature>
<reference evidence="2 3" key="1">
    <citation type="journal article" date="2015" name="Genome Biol.">
        <title>Comparative genomics of Steinernema reveals deeply conserved gene regulatory networks.</title>
        <authorList>
            <person name="Dillman A.R."/>
            <person name="Macchietto M."/>
            <person name="Porter C.F."/>
            <person name="Rogers A."/>
            <person name="Williams B."/>
            <person name="Antoshechkin I."/>
            <person name="Lee M.M."/>
            <person name="Goodwin Z."/>
            <person name="Lu X."/>
            <person name="Lewis E.E."/>
            <person name="Goodrich-Blair H."/>
            <person name="Stock S.P."/>
            <person name="Adams B.J."/>
            <person name="Sternberg P.W."/>
            <person name="Mortazavi A."/>
        </authorList>
    </citation>
    <scope>NUCLEOTIDE SEQUENCE [LARGE SCALE GENOMIC DNA]</scope>
    <source>
        <strain evidence="2 3">ALL</strain>
    </source>
</reference>
<gene>
    <name evidence="2" type="ORF">L596_026617</name>
</gene>
<feature type="transmembrane region" description="Helical" evidence="1">
    <location>
        <begin position="242"/>
        <end position="263"/>
    </location>
</feature>
<protein>
    <recommendedName>
        <fullName evidence="4">7TM GPCR serpentine receptor class x (Srx) domain-containing protein</fullName>
    </recommendedName>
</protein>
<dbReference type="Pfam" id="PF10323">
    <property type="entry name" value="7TM_GPCR_Srv"/>
    <property type="match status" value="1"/>
</dbReference>
<keyword evidence="3" id="KW-1185">Reference proteome</keyword>
<feature type="transmembrane region" description="Helical" evidence="1">
    <location>
        <begin position="209"/>
        <end position="230"/>
    </location>
</feature>
<evidence type="ECO:0008006" key="4">
    <source>
        <dbReference type="Google" id="ProtNLM"/>
    </source>
</evidence>
<proteinExistence type="predicted"/>
<accession>A0A4U5M2V9</accession>
<feature type="transmembrane region" description="Helical" evidence="1">
    <location>
        <begin position="167"/>
        <end position="188"/>
    </location>
</feature>
<dbReference type="InterPro" id="IPR019425">
    <property type="entry name" value="7TM_GPCR_serpentine_rcpt_Srt"/>
</dbReference>